<name>A0AC61RH99_9BACT</name>
<sequence>MKIAILTLPLHTNYGGILQAYALQTVLQRMGHHVDVLDTDIIKSRPWFLMPIVYSKRLIYKLLRKSEIPVFYESKLKHDKPIIQSNTNQFIKNYISIHHVSGLNELSSGDYDCIIVGSDQIWRKPYFCGMWHSGMADGFLKFTGTWESVRRIAYAASFGVDNLSEYTSDEEKECSNAVKRFDSVSVREDSGVDICKNQFDVNAQAVLDPTMLLNRSDYEQLINNKGEGKSKGDMLCYILDSDEFKTNVIKRIADGKGLTPFNVNADVDNTKLPATERIQPAVETWLRGFHDANFVVTDSFHACVFSIIFNKPFIAIGNLGRGMTRFTSLLNRFGLQSRLIADSDKTNFEMPSDIDWDKVNTVLEESRKVSLQYLKNALK</sequence>
<keyword evidence="1" id="KW-0808">Transferase</keyword>
<protein>
    <submittedName>
        <fullName evidence="1">Polysaccharide pyruvyl transferase family protein</fullName>
    </submittedName>
</protein>
<gene>
    <name evidence="1" type="ORF">E5331_19045</name>
</gene>
<keyword evidence="2" id="KW-1185">Reference proteome</keyword>
<accession>A0AC61RH99</accession>
<dbReference type="EMBL" id="SRYB01000046">
    <property type="protein sequence ID" value="TGY75999.1"/>
    <property type="molecule type" value="Genomic_DNA"/>
</dbReference>
<proteinExistence type="predicted"/>
<dbReference type="Proteomes" id="UP000306319">
    <property type="component" value="Unassembled WGS sequence"/>
</dbReference>
<evidence type="ECO:0000313" key="1">
    <source>
        <dbReference type="EMBL" id="TGY75999.1"/>
    </source>
</evidence>
<evidence type="ECO:0000313" key="2">
    <source>
        <dbReference type="Proteomes" id="UP000306319"/>
    </source>
</evidence>
<reference evidence="1" key="1">
    <citation type="submission" date="2019-04" db="EMBL/GenBank/DDBJ databases">
        <title>Microbes associate with the intestines of laboratory mice.</title>
        <authorList>
            <person name="Navarre W."/>
            <person name="Wong E."/>
            <person name="Huang K."/>
            <person name="Tropini C."/>
            <person name="Ng K."/>
            <person name="Yu B."/>
        </authorList>
    </citation>
    <scope>NUCLEOTIDE SEQUENCE</scope>
    <source>
        <strain evidence="1">NM04_E33</strain>
    </source>
</reference>
<comment type="caution">
    <text evidence="1">The sequence shown here is derived from an EMBL/GenBank/DDBJ whole genome shotgun (WGS) entry which is preliminary data.</text>
</comment>
<organism evidence="1 2">
    <name type="scientific">Lepagella muris</name>
    <dbReference type="NCBI Taxonomy" id="3032870"/>
    <lineage>
        <taxon>Bacteria</taxon>
        <taxon>Pseudomonadati</taxon>
        <taxon>Bacteroidota</taxon>
        <taxon>Bacteroidia</taxon>
        <taxon>Bacteroidales</taxon>
        <taxon>Muribaculaceae</taxon>
        <taxon>Lepagella</taxon>
    </lineage>
</organism>